<name>A0A0F9P4F7_9ZZZZ</name>
<dbReference type="EMBL" id="LAZR01002843">
    <property type="protein sequence ID" value="KKN24954.1"/>
    <property type="molecule type" value="Genomic_DNA"/>
</dbReference>
<gene>
    <name evidence="1" type="ORF">LCGC14_0889740</name>
</gene>
<proteinExistence type="predicted"/>
<sequence>MINRIIDFSINNKLIIGLYIDAKIMHGSKKARVLPTSAVIIDQGISYFFRKTETNGNEINFEKVPFEPGMKSIDYVQVKNYDKIQDTTSIVLKGAYTLKAVLNKSEGGHGH</sequence>
<organism evidence="1">
    <name type="scientific">marine sediment metagenome</name>
    <dbReference type="NCBI Taxonomy" id="412755"/>
    <lineage>
        <taxon>unclassified sequences</taxon>
        <taxon>metagenomes</taxon>
        <taxon>ecological metagenomes</taxon>
    </lineage>
</organism>
<accession>A0A0F9P4F7</accession>
<dbReference type="AlphaFoldDB" id="A0A0F9P4F7"/>
<reference evidence="1" key="1">
    <citation type="journal article" date="2015" name="Nature">
        <title>Complex archaea that bridge the gap between prokaryotes and eukaryotes.</title>
        <authorList>
            <person name="Spang A."/>
            <person name="Saw J.H."/>
            <person name="Jorgensen S.L."/>
            <person name="Zaremba-Niedzwiedzka K."/>
            <person name="Martijn J."/>
            <person name="Lind A.E."/>
            <person name="van Eijk R."/>
            <person name="Schleper C."/>
            <person name="Guy L."/>
            <person name="Ettema T.J."/>
        </authorList>
    </citation>
    <scope>NUCLEOTIDE SEQUENCE</scope>
</reference>
<protein>
    <submittedName>
        <fullName evidence="1">Uncharacterized protein</fullName>
    </submittedName>
</protein>
<comment type="caution">
    <text evidence="1">The sequence shown here is derived from an EMBL/GenBank/DDBJ whole genome shotgun (WGS) entry which is preliminary data.</text>
</comment>
<evidence type="ECO:0000313" key="1">
    <source>
        <dbReference type="EMBL" id="KKN24954.1"/>
    </source>
</evidence>